<accession>A0A927HAE4</accession>
<proteinExistence type="predicted"/>
<dbReference type="GO" id="GO:0046872">
    <property type="term" value="F:metal ion binding"/>
    <property type="evidence" value="ECO:0007669"/>
    <property type="project" value="UniProtKB-KW"/>
</dbReference>
<protein>
    <submittedName>
        <fullName evidence="7">Ribonuclease E/G</fullName>
    </submittedName>
</protein>
<evidence type="ECO:0000256" key="3">
    <source>
        <dbReference type="ARBA" id="ARBA00022801"/>
    </source>
</evidence>
<keyword evidence="4" id="KW-0460">Magnesium</keyword>
<evidence type="ECO:0000256" key="4">
    <source>
        <dbReference type="ARBA" id="ARBA00022842"/>
    </source>
</evidence>
<evidence type="ECO:0000313" key="7">
    <source>
        <dbReference type="EMBL" id="MBD3107844.1"/>
    </source>
</evidence>
<evidence type="ECO:0000256" key="2">
    <source>
        <dbReference type="ARBA" id="ARBA00022723"/>
    </source>
</evidence>
<dbReference type="SUPFAM" id="SSF50249">
    <property type="entry name" value="Nucleic acid-binding proteins"/>
    <property type="match status" value="1"/>
</dbReference>
<name>A0A927HAE4_9BACI</name>
<dbReference type="PROSITE" id="PS50126">
    <property type="entry name" value="S1"/>
    <property type="match status" value="1"/>
</dbReference>
<comment type="cofactor">
    <cofactor evidence="1">
        <name>Mg(2+)</name>
        <dbReference type="ChEBI" id="CHEBI:18420"/>
    </cofactor>
</comment>
<dbReference type="CDD" id="cd04453">
    <property type="entry name" value="S1_RNase_E"/>
    <property type="match status" value="1"/>
</dbReference>
<dbReference type="RefSeq" id="WP_190997390.1">
    <property type="nucleotide sequence ID" value="NZ_JACXSI010000011.1"/>
</dbReference>
<sequence length="472" mass="54118">MKNIIVNLLSREQRFAVLEQDKLEQIVLYNESEESLVGNVYVGRIEKLVPGMDAAFVNFGRQKNGFLHKGDLLSAIGKGKETPINQLVTQGEKLLIQVIRDETEHKGARVTGIIEVSTPSFVYSYGQKHIAVSKKLADADRERWRMLAEKHREDNEGMLIRTEMNEKDEAFFIGELEQCRNVYQEWQKQLITAKSPVLLYKKNHLLSKLKDEMKFGSGSIYVDDYAFYQQLQKETTADWELKYERDKENIFSRWNIDDQLNKLYKRIVWLPNGSFLVIEEGEAMTTIDVNTGKFTGKQDKERTIAETNRLAAIEAMKQIKLRNISGIILIDFINCSNSAGQKRIVQEVAACAKRDKQTIQVIGFTELGVLQLTRKVQSGSLLQSTTSVCPTCEGLGRVESAQSAAFRLERELMQYRQSDYSQAIVEVTKDVLIWYSGENAVYKQKLEENIGLGIEFQIIEAEKPYYHIKQLN</sequence>
<gene>
    <name evidence="7" type="ORF">IEO70_05645</name>
</gene>
<dbReference type="PANTHER" id="PTHR30001">
    <property type="entry name" value="RIBONUCLEASE"/>
    <property type="match status" value="1"/>
</dbReference>
<keyword evidence="3" id="KW-0378">Hydrolase</keyword>
<dbReference type="Gene3D" id="3.40.1260.20">
    <property type="entry name" value="Ribonuclease E, catalytic domain"/>
    <property type="match status" value="1"/>
</dbReference>
<dbReference type="EMBL" id="JACXSI010000011">
    <property type="protein sequence ID" value="MBD3107844.1"/>
    <property type="molecule type" value="Genomic_DNA"/>
</dbReference>
<dbReference type="InterPro" id="IPR012340">
    <property type="entry name" value="NA-bd_OB-fold"/>
</dbReference>
<keyword evidence="5" id="KW-0694">RNA-binding</keyword>
<evidence type="ECO:0000313" key="8">
    <source>
        <dbReference type="Proteomes" id="UP000602076"/>
    </source>
</evidence>
<evidence type="ECO:0000259" key="6">
    <source>
        <dbReference type="PROSITE" id="PS50126"/>
    </source>
</evidence>
<dbReference type="Pfam" id="PF10150">
    <property type="entry name" value="RNase_E_G"/>
    <property type="match status" value="1"/>
</dbReference>
<dbReference type="InterPro" id="IPR004659">
    <property type="entry name" value="RNase_E/G"/>
</dbReference>
<dbReference type="GO" id="GO:0005737">
    <property type="term" value="C:cytoplasm"/>
    <property type="evidence" value="ECO:0007669"/>
    <property type="project" value="TreeGrafter"/>
</dbReference>
<dbReference type="InterPro" id="IPR003029">
    <property type="entry name" value="S1_domain"/>
</dbReference>
<organism evidence="7 8">
    <name type="scientific">Peribacillus faecalis</name>
    <dbReference type="NCBI Taxonomy" id="2772559"/>
    <lineage>
        <taxon>Bacteria</taxon>
        <taxon>Bacillati</taxon>
        <taxon>Bacillota</taxon>
        <taxon>Bacilli</taxon>
        <taxon>Bacillales</taxon>
        <taxon>Bacillaceae</taxon>
        <taxon>Peribacillus</taxon>
    </lineage>
</organism>
<dbReference type="InterPro" id="IPR019307">
    <property type="entry name" value="RNA-bd_AU-1/RNase_E/G"/>
</dbReference>
<comment type="caution">
    <text evidence="7">The sequence shown here is derived from an EMBL/GenBank/DDBJ whole genome shotgun (WGS) entry which is preliminary data.</text>
</comment>
<dbReference type="Proteomes" id="UP000602076">
    <property type="component" value="Unassembled WGS sequence"/>
</dbReference>
<reference evidence="7" key="1">
    <citation type="submission" date="2020-09" db="EMBL/GenBank/DDBJ databases">
        <title>Bacillus faecalis sp. nov., a moderately halophilic bacterium isolated from cow faeces.</title>
        <authorList>
            <person name="Jiang L."/>
            <person name="Lee J."/>
        </authorList>
    </citation>
    <scope>NUCLEOTIDE SEQUENCE</scope>
    <source>
        <strain evidence="7">AGMB 02131</strain>
    </source>
</reference>
<evidence type="ECO:0000256" key="5">
    <source>
        <dbReference type="ARBA" id="ARBA00022884"/>
    </source>
</evidence>
<dbReference type="PANTHER" id="PTHR30001:SF0">
    <property type="entry name" value="RIBONUCLEASE G"/>
    <property type="match status" value="1"/>
</dbReference>
<dbReference type="Gene3D" id="2.40.50.140">
    <property type="entry name" value="Nucleic acid-binding proteins"/>
    <property type="match status" value="1"/>
</dbReference>
<keyword evidence="8" id="KW-1185">Reference proteome</keyword>
<evidence type="ECO:0000256" key="1">
    <source>
        <dbReference type="ARBA" id="ARBA00001946"/>
    </source>
</evidence>
<keyword evidence="2" id="KW-0479">Metal-binding</keyword>
<dbReference type="GO" id="GO:0016787">
    <property type="term" value="F:hydrolase activity"/>
    <property type="evidence" value="ECO:0007669"/>
    <property type="project" value="UniProtKB-KW"/>
</dbReference>
<dbReference type="GO" id="GO:0004540">
    <property type="term" value="F:RNA nuclease activity"/>
    <property type="evidence" value="ECO:0007669"/>
    <property type="project" value="InterPro"/>
</dbReference>
<dbReference type="GO" id="GO:0006364">
    <property type="term" value="P:rRNA processing"/>
    <property type="evidence" value="ECO:0007669"/>
    <property type="project" value="TreeGrafter"/>
</dbReference>
<dbReference type="AlphaFoldDB" id="A0A927HAE4"/>
<feature type="domain" description="S1 motif" evidence="6">
    <location>
        <begin position="38"/>
        <end position="119"/>
    </location>
</feature>
<dbReference type="GO" id="GO:0003723">
    <property type="term" value="F:RNA binding"/>
    <property type="evidence" value="ECO:0007669"/>
    <property type="project" value="UniProtKB-KW"/>
</dbReference>